<dbReference type="PANTHER" id="PTHR31744">
    <property type="entry name" value="PROTEIN CUP-SHAPED COTYLEDON 2-RELATED"/>
    <property type="match status" value="1"/>
</dbReference>
<dbReference type="Pfam" id="PF02365">
    <property type="entry name" value="NAM"/>
    <property type="match status" value="1"/>
</dbReference>
<proteinExistence type="predicted"/>
<evidence type="ECO:0000313" key="3">
    <source>
        <dbReference type="Proteomes" id="UP000729402"/>
    </source>
</evidence>
<dbReference type="OrthoDB" id="620371at2759"/>
<dbReference type="AlphaFoldDB" id="A0A8J5W2E6"/>
<evidence type="ECO:0000259" key="1">
    <source>
        <dbReference type="PROSITE" id="PS51005"/>
    </source>
</evidence>
<accession>A0A8J5W2E6</accession>
<dbReference type="InterPro" id="IPR003441">
    <property type="entry name" value="NAC-dom"/>
</dbReference>
<reference evidence="2" key="2">
    <citation type="submission" date="2021-02" db="EMBL/GenBank/DDBJ databases">
        <authorList>
            <person name="Kimball J.A."/>
            <person name="Haas M.W."/>
            <person name="Macchietto M."/>
            <person name="Kono T."/>
            <person name="Duquette J."/>
            <person name="Shao M."/>
        </authorList>
    </citation>
    <scope>NUCLEOTIDE SEQUENCE</scope>
    <source>
        <tissue evidence="2">Fresh leaf tissue</tissue>
    </source>
</reference>
<dbReference type="GO" id="GO:0006355">
    <property type="term" value="P:regulation of DNA-templated transcription"/>
    <property type="evidence" value="ECO:0007669"/>
    <property type="project" value="InterPro"/>
</dbReference>
<reference evidence="2" key="1">
    <citation type="journal article" date="2021" name="bioRxiv">
        <title>Whole Genome Assembly and Annotation of Northern Wild Rice, Zizania palustris L., Supports a Whole Genome Duplication in the Zizania Genus.</title>
        <authorList>
            <person name="Haas M."/>
            <person name="Kono T."/>
            <person name="Macchietto M."/>
            <person name="Millas R."/>
            <person name="McGilp L."/>
            <person name="Shao M."/>
            <person name="Duquette J."/>
            <person name="Hirsch C.N."/>
            <person name="Kimball J."/>
        </authorList>
    </citation>
    <scope>NUCLEOTIDE SEQUENCE</scope>
    <source>
        <tissue evidence="2">Fresh leaf tissue</tissue>
    </source>
</reference>
<feature type="domain" description="NAC" evidence="1">
    <location>
        <begin position="10"/>
        <end position="206"/>
    </location>
</feature>
<dbReference type="PANTHER" id="PTHR31744:SF87">
    <property type="entry name" value="CONTAINING PROTEIN 21_22, PUTATIVE, EXPRESSED-RELATED"/>
    <property type="match status" value="1"/>
</dbReference>
<gene>
    <name evidence="2" type="ORF">GUJ93_ZPchr0006g46404</name>
</gene>
<evidence type="ECO:0000313" key="2">
    <source>
        <dbReference type="EMBL" id="KAG8073098.1"/>
    </source>
</evidence>
<sequence length="375" mass="42218">MRLRAIESRLPPGFRFHPTDHELVCYYLRNKTKPPPAVSAAATMLVDVDLHECEPWELPDVAKLLCSDEWYFFSCRDRKYATGSRRNRATKQGYWKATGKDKAILQQEDGSASAVLAGTRKTLVFYFGRAPHGQKSGWIMHEFRLNNHIAAHHIHTTPDSPPNNKEVRNAGMPASIPIHTAANLINKQNNTLNQEEDWVLCRVFHKQRTNYNGEAQQLLAASACVTSNTPSSSSPPQQIDYKLDGQLLIRPPPVVPTTMSASSNNQDRIGIQLHQHNQRIILDDQQHYMIYINDDDEQPQGTQDAQQQHQYQLLDLAMFQAPSSSMDMREQAPAPAGGGFSSMDIITEMESMIATSSSCGALQADANYEYYMPLY</sequence>
<dbReference type="Proteomes" id="UP000729402">
    <property type="component" value="Unassembled WGS sequence"/>
</dbReference>
<keyword evidence="3" id="KW-1185">Reference proteome</keyword>
<name>A0A8J5W2E6_ZIZPA</name>
<organism evidence="2 3">
    <name type="scientific">Zizania palustris</name>
    <name type="common">Northern wild rice</name>
    <dbReference type="NCBI Taxonomy" id="103762"/>
    <lineage>
        <taxon>Eukaryota</taxon>
        <taxon>Viridiplantae</taxon>
        <taxon>Streptophyta</taxon>
        <taxon>Embryophyta</taxon>
        <taxon>Tracheophyta</taxon>
        <taxon>Spermatophyta</taxon>
        <taxon>Magnoliopsida</taxon>
        <taxon>Liliopsida</taxon>
        <taxon>Poales</taxon>
        <taxon>Poaceae</taxon>
        <taxon>BOP clade</taxon>
        <taxon>Oryzoideae</taxon>
        <taxon>Oryzeae</taxon>
        <taxon>Zizaniinae</taxon>
        <taxon>Zizania</taxon>
    </lineage>
</organism>
<protein>
    <recommendedName>
        <fullName evidence="1">NAC domain-containing protein</fullName>
    </recommendedName>
</protein>
<dbReference type="EMBL" id="JAAALK010000283">
    <property type="protein sequence ID" value="KAG8073098.1"/>
    <property type="molecule type" value="Genomic_DNA"/>
</dbReference>
<comment type="caution">
    <text evidence="2">The sequence shown here is derived from an EMBL/GenBank/DDBJ whole genome shotgun (WGS) entry which is preliminary data.</text>
</comment>
<dbReference type="GO" id="GO:0003677">
    <property type="term" value="F:DNA binding"/>
    <property type="evidence" value="ECO:0007669"/>
    <property type="project" value="InterPro"/>
</dbReference>
<dbReference type="PROSITE" id="PS51005">
    <property type="entry name" value="NAC"/>
    <property type="match status" value="1"/>
</dbReference>